<dbReference type="Proteomes" id="UP001156196">
    <property type="component" value="Chromosome"/>
</dbReference>
<keyword evidence="2" id="KW-0812">Transmembrane</keyword>
<dbReference type="PROSITE" id="PS51257">
    <property type="entry name" value="PROKAR_LIPOPROTEIN"/>
    <property type="match status" value="1"/>
</dbReference>
<organism evidence="3 4">
    <name type="scientific">Methanoculleus submarinus</name>
    <dbReference type="NCBI Taxonomy" id="204050"/>
    <lineage>
        <taxon>Archaea</taxon>
        <taxon>Methanobacteriati</taxon>
        <taxon>Methanobacteriota</taxon>
        <taxon>Stenosarchaea group</taxon>
        <taxon>Methanomicrobia</taxon>
        <taxon>Methanomicrobiales</taxon>
        <taxon>Methanomicrobiaceae</taxon>
        <taxon>Methanoculleus</taxon>
    </lineage>
</organism>
<dbReference type="AlphaFoldDB" id="A0AAX3E9V9"/>
<gene>
    <name evidence="3" type="ORF">OH143_10045</name>
</gene>
<keyword evidence="2" id="KW-0472">Membrane</keyword>
<name>A0AAX3E9V9_9EURY</name>
<keyword evidence="4" id="KW-1185">Reference proteome</keyword>
<proteinExistence type="predicted"/>
<dbReference type="InterPro" id="IPR026371">
    <property type="entry name" value="PGF_CTERM"/>
</dbReference>
<dbReference type="GO" id="GO:0030115">
    <property type="term" value="C:S-layer"/>
    <property type="evidence" value="ECO:0007669"/>
    <property type="project" value="UniProtKB-SubCell"/>
</dbReference>
<evidence type="ECO:0000313" key="3">
    <source>
        <dbReference type="EMBL" id="UYU18036.1"/>
    </source>
</evidence>
<evidence type="ECO:0000313" key="4">
    <source>
        <dbReference type="Proteomes" id="UP001156196"/>
    </source>
</evidence>
<evidence type="ECO:0000256" key="2">
    <source>
        <dbReference type="SAM" id="Phobius"/>
    </source>
</evidence>
<reference evidence="3" key="1">
    <citation type="submission" date="2022-10" db="EMBL/GenBank/DDBJ databases">
        <title>Complete genome of Methanoculleus submarinus DSM 15122.</title>
        <authorList>
            <person name="Chen S.-C."/>
            <person name="Lai S.-J."/>
            <person name="You Y.-T."/>
        </authorList>
    </citation>
    <scope>NUCLEOTIDE SEQUENCE</scope>
    <source>
        <strain evidence="3">DSM 15122</strain>
    </source>
</reference>
<evidence type="ECO:0000256" key="1">
    <source>
        <dbReference type="ARBA" id="ARBA00022729"/>
    </source>
</evidence>
<sequence length="217" mass="24112">MRAKISILCLLIVFLVLSCGCFTLEVHTKVNPDATLSSYSYDLTTSQFVYNALKESAKEQGYSSLRESMTSNAEPGTYKYDEIWDGDTVTISIASTQPLQSTDPEKWQIKKESGYMIYDDKRLLSDETIEDSNEFNEAMLSSAGVHYYLEMPGKIIDTNANVVDGNKAEWHLTGSEVFTTEIYAKSEVPVFALPGFGALIALIGLSCATLLLIRKRV</sequence>
<dbReference type="KEGG" id="msum:OH143_10045"/>
<dbReference type="EMBL" id="CP109831">
    <property type="protein sequence ID" value="UYU18036.1"/>
    <property type="molecule type" value="Genomic_DNA"/>
</dbReference>
<protein>
    <submittedName>
        <fullName evidence="3">PGF-CTERM sorting domain-containing protein</fullName>
    </submittedName>
</protein>
<keyword evidence="1" id="KW-0732">Signal</keyword>
<keyword evidence="2" id="KW-1133">Transmembrane helix</keyword>
<accession>A0AAX3E9V9</accession>
<dbReference type="GeneID" id="31759162"/>
<feature type="transmembrane region" description="Helical" evidence="2">
    <location>
        <begin position="191"/>
        <end position="213"/>
    </location>
</feature>
<dbReference type="NCBIfam" id="TIGR04126">
    <property type="entry name" value="PGF_CTERM"/>
    <property type="match status" value="1"/>
</dbReference>
<dbReference type="GO" id="GO:0005886">
    <property type="term" value="C:plasma membrane"/>
    <property type="evidence" value="ECO:0007669"/>
    <property type="project" value="UniProtKB-SubCell"/>
</dbReference>
<dbReference type="RefSeq" id="WP_011843509.1">
    <property type="nucleotide sequence ID" value="NZ_CP109831.1"/>
</dbReference>